<feature type="transmembrane region" description="Helical" evidence="1">
    <location>
        <begin position="56"/>
        <end position="76"/>
    </location>
</feature>
<feature type="transmembrane region" description="Helical" evidence="1">
    <location>
        <begin position="225"/>
        <end position="244"/>
    </location>
</feature>
<feature type="transmembrane region" description="Helical" evidence="1">
    <location>
        <begin position="108"/>
        <end position="133"/>
    </location>
</feature>
<organism evidence="2 3">
    <name type="scientific">Flagellimonas hymeniacidonis</name>
    <dbReference type="NCBI Taxonomy" id="2603628"/>
    <lineage>
        <taxon>Bacteria</taxon>
        <taxon>Pseudomonadati</taxon>
        <taxon>Bacteroidota</taxon>
        <taxon>Flavobacteriia</taxon>
        <taxon>Flavobacteriales</taxon>
        <taxon>Flavobacteriaceae</taxon>
        <taxon>Flagellimonas</taxon>
    </lineage>
</organism>
<dbReference type="EMBL" id="VRUR01000002">
    <property type="protein sequence ID" value="TXN35359.1"/>
    <property type="molecule type" value="Genomic_DNA"/>
</dbReference>
<evidence type="ECO:0000256" key="1">
    <source>
        <dbReference type="SAM" id="Phobius"/>
    </source>
</evidence>
<protein>
    <submittedName>
        <fullName evidence="2">Uncharacterized protein</fullName>
    </submittedName>
</protein>
<reference evidence="2 3" key="1">
    <citation type="submission" date="2019-08" db="EMBL/GenBank/DDBJ databases">
        <title>Professor.</title>
        <authorList>
            <person name="Park J.S."/>
        </authorList>
    </citation>
    <scope>NUCLEOTIDE SEQUENCE [LARGE SCALE GENOMIC DNA]</scope>
    <source>
        <strain evidence="2 3">176CP5-101</strain>
    </source>
</reference>
<keyword evidence="1" id="KW-0812">Transmembrane</keyword>
<keyword evidence="1" id="KW-0472">Membrane</keyword>
<feature type="transmembrane region" description="Helical" evidence="1">
    <location>
        <begin position="176"/>
        <end position="198"/>
    </location>
</feature>
<dbReference type="AlphaFoldDB" id="A0A5C8V2I7"/>
<keyword evidence="1" id="KW-1133">Transmembrane helix</keyword>
<dbReference type="RefSeq" id="WP_147744093.1">
    <property type="nucleotide sequence ID" value="NZ_VRUR01000002.1"/>
</dbReference>
<comment type="caution">
    <text evidence="2">The sequence shown here is derived from an EMBL/GenBank/DDBJ whole genome shotgun (WGS) entry which is preliminary data.</text>
</comment>
<evidence type="ECO:0000313" key="3">
    <source>
        <dbReference type="Proteomes" id="UP000321456"/>
    </source>
</evidence>
<feature type="transmembrane region" description="Helical" evidence="1">
    <location>
        <begin position="153"/>
        <end position="169"/>
    </location>
</feature>
<keyword evidence="3" id="KW-1185">Reference proteome</keyword>
<dbReference type="Proteomes" id="UP000321456">
    <property type="component" value="Unassembled WGS sequence"/>
</dbReference>
<evidence type="ECO:0000313" key="2">
    <source>
        <dbReference type="EMBL" id="TXN35359.1"/>
    </source>
</evidence>
<accession>A0A5C8V2I7</accession>
<name>A0A5C8V2I7_9FLAO</name>
<proteinExistence type="predicted"/>
<feature type="transmembrane region" description="Helical" evidence="1">
    <location>
        <begin position="21"/>
        <end position="44"/>
    </location>
</feature>
<gene>
    <name evidence="2" type="ORF">FVB32_12295</name>
</gene>
<sequence>MMKQEFNLSRIGLFMRRDLAIYKGTFSTGLLVAIVLIFLFSILNMVWDQQLDLGEFFGIFGLFYIPVGVLFTFSVFREFNNPKSNHLYLALPISIPERLAAKWLLTSVVYTLVFTFLAIIVGTFAVTMGTIVFNADFTLLSFFSEEYWKVVKVYFIIQPLFLVGAITFAKNRIGKTILVLGLLVLGFMLFNFILFGIFNHSYGVFSENSLGSEAISKAGTDFSTIGSWFYGLLFGPLMLVVAYFKMTEKEV</sequence>